<reference evidence="1" key="1">
    <citation type="submission" date="2016-01" db="EMBL/GenBank/DDBJ databases">
        <authorList>
            <person name="Mcilroy J.S."/>
            <person name="Karst M S."/>
            <person name="Albertsen M."/>
        </authorList>
    </citation>
    <scope>NUCLEOTIDE SEQUENCE</scope>
    <source>
        <strain evidence="1">Cfx-K</strain>
    </source>
</reference>
<evidence type="ECO:0000313" key="1">
    <source>
        <dbReference type="EMBL" id="CUS04202.2"/>
    </source>
</evidence>
<dbReference type="KEGG" id="pbf:CFX0092_A2324"/>
<sequence length="69" mass="8077">MKTSVQEEEGKVRTTITLPSSLYHRIRRAMGVSKRNFSAEVEYAMEKHVEKVETEQDLADKHLRNDRSE</sequence>
<dbReference type="RefSeq" id="WP_095043585.1">
    <property type="nucleotide sequence ID" value="NZ_LN890655.1"/>
</dbReference>
<name>A0A160T3D4_9CHLR</name>
<dbReference type="EMBL" id="LN890655">
    <property type="protein sequence ID" value="CUS04202.2"/>
    <property type="molecule type" value="Genomic_DNA"/>
</dbReference>
<gene>
    <name evidence="1" type="ORF">CFX0092_A2324</name>
</gene>
<proteinExistence type="predicted"/>
<keyword evidence="2" id="KW-1185">Reference proteome</keyword>
<evidence type="ECO:0000313" key="2">
    <source>
        <dbReference type="Proteomes" id="UP000215027"/>
    </source>
</evidence>
<dbReference type="Proteomes" id="UP000215027">
    <property type="component" value="Chromosome I"/>
</dbReference>
<dbReference type="AlphaFoldDB" id="A0A160T3D4"/>
<accession>A0A160T3D4</accession>
<organism evidence="1 2">
    <name type="scientific">Candidatus Promineifilum breve</name>
    <dbReference type="NCBI Taxonomy" id="1806508"/>
    <lineage>
        <taxon>Bacteria</taxon>
        <taxon>Bacillati</taxon>
        <taxon>Chloroflexota</taxon>
        <taxon>Ardenticatenia</taxon>
        <taxon>Candidatus Promineifilales</taxon>
        <taxon>Candidatus Promineifilaceae</taxon>
        <taxon>Candidatus Promineifilum</taxon>
    </lineage>
</organism>
<protein>
    <submittedName>
        <fullName evidence="1">Uncharacterized protein</fullName>
    </submittedName>
</protein>